<keyword evidence="5 7" id="KW-1133">Transmembrane helix</keyword>
<dbReference type="GO" id="GO:0005886">
    <property type="term" value="C:plasma membrane"/>
    <property type="evidence" value="ECO:0007669"/>
    <property type="project" value="UniProtKB-SubCell"/>
</dbReference>
<accession>A0A1Z4ES00</accession>
<evidence type="ECO:0000256" key="4">
    <source>
        <dbReference type="ARBA" id="ARBA00022692"/>
    </source>
</evidence>
<dbReference type="Pfam" id="PF19300">
    <property type="entry name" value="BPD_transp_1_N"/>
    <property type="match status" value="1"/>
</dbReference>
<keyword evidence="10" id="KW-1185">Reference proteome</keyword>
<evidence type="ECO:0000256" key="6">
    <source>
        <dbReference type="ARBA" id="ARBA00023136"/>
    </source>
</evidence>
<evidence type="ECO:0000313" key="10">
    <source>
        <dbReference type="Proteomes" id="UP000217954"/>
    </source>
</evidence>
<dbReference type="Proteomes" id="UP000217954">
    <property type="component" value="Chromosome"/>
</dbReference>
<comment type="similarity">
    <text evidence="7">Belongs to the binding-protein-dependent transport system permease family.</text>
</comment>
<keyword evidence="6 7" id="KW-0472">Membrane</keyword>
<dbReference type="SUPFAM" id="SSF161098">
    <property type="entry name" value="MetI-like"/>
    <property type="match status" value="1"/>
</dbReference>
<evidence type="ECO:0000256" key="2">
    <source>
        <dbReference type="ARBA" id="ARBA00022448"/>
    </source>
</evidence>
<dbReference type="InterPro" id="IPR000515">
    <property type="entry name" value="MetI-like"/>
</dbReference>
<proteinExistence type="inferred from homology"/>
<reference evidence="10" key="1">
    <citation type="journal article" date="2017" name="Genome Announc.">
        <title>Complete Genome Sequence of Mycobacterium stephanolepidis.</title>
        <authorList>
            <person name="Fukano H."/>
            <person name="Yoshida M."/>
            <person name="Katayama Y."/>
            <person name="Omatsu T."/>
            <person name="Mizutani T."/>
            <person name="Kurata O."/>
            <person name="Wada S."/>
            <person name="Hoshino Y."/>
        </authorList>
    </citation>
    <scope>NUCLEOTIDE SEQUENCE [LARGE SCALE GENOMIC DNA]</scope>
    <source>
        <strain evidence="10">NJB0901</strain>
    </source>
</reference>
<protein>
    <submittedName>
        <fullName evidence="9">Putative dipeptide-transport integral membrane protein ABC transporter DppB</fullName>
    </submittedName>
</protein>
<evidence type="ECO:0000256" key="5">
    <source>
        <dbReference type="ARBA" id="ARBA00022989"/>
    </source>
</evidence>
<sequence>MTGRKWPRSLINERVDSRGVERALPVPWLDDVLDVRRLWQNAGLFRYVVKRLLLAIPVLIGTSLLIYSLVYALPGDPIRALAGDRPFTPEVMAQLRERFHLNDPFLVRYGKYIVGFLHGDFGTDFQERPVAQTVSQRLPVTLRLTVVAVVFETIIGITAGVLCAVRRGSFYDNLVLVTTTLLVSMPVFVLGFLAQYLFGFKLGWFPIAGIRDGWYSFLLPGLVLASLSMAYVARLTRTSMLETMDADFVRTARAKGISESRILLRHTLRNSLIPVVTFIGADVGALLAGAVVTESVFNIPGLGRATFDAVRNQEGAVVVSILTLIVFFYIFFNLVVDILYALLDPRIRYE</sequence>
<keyword evidence="3" id="KW-1003">Cell membrane</keyword>
<feature type="transmembrane region" description="Helical" evidence="7">
    <location>
        <begin position="317"/>
        <end position="343"/>
    </location>
</feature>
<dbReference type="Pfam" id="PF00528">
    <property type="entry name" value="BPD_transp_1"/>
    <property type="match status" value="1"/>
</dbReference>
<reference evidence="9 10" key="2">
    <citation type="journal article" date="2017" name="Int. J. Syst. Evol. Microbiol.">
        <title>Mycobacterium stephanolepidis sp. nov., a rapidly growing species related to Mycobacterium chelonae, isolated from marine teleost fish, Stephanolepis cirrhifer.</title>
        <authorList>
            <person name="Fukano H."/>
            <person name="Wada S."/>
            <person name="Kurata O."/>
            <person name="Katayama K."/>
            <person name="Fujiwara N."/>
            <person name="Hoshino Y."/>
        </authorList>
    </citation>
    <scope>NUCLEOTIDE SEQUENCE [LARGE SCALE GENOMIC DNA]</scope>
    <source>
        <strain evidence="9 10">NJB0901</strain>
    </source>
</reference>
<dbReference type="PANTHER" id="PTHR43163">
    <property type="entry name" value="DIPEPTIDE TRANSPORT SYSTEM PERMEASE PROTEIN DPPB-RELATED"/>
    <property type="match status" value="1"/>
</dbReference>
<keyword evidence="2 7" id="KW-0813">Transport</keyword>
<dbReference type="CDD" id="cd06261">
    <property type="entry name" value="TM_PBP2"/>
    <property type="match status" value="1"/>
</dbReference>
<evidence type="ECO:0000256" key="7">
    <source>
        <dbReference type="RuleBase" id="RU363032"/>
    </source>
</evidence>
<dbReference type="EMBL" id="AP018165">
    <property type="protein sequence ID" value="BAX95729.1"/>
    <property type="molecule type" value="Genomic_DNA"/>
</dbReference>
<feature type="transmembrane region" description="Helical" evidence="7">
    <location>
        <begin position="214"/>
        <end position="233"/>
    </location>
</feature>
<feature type="transmembrane region" description="Helical" evidence="7">
    <location>
        <begin position="144"/>
        <end position="165"/>
    </location>
</feature>
<evidence type="ECO:0000259" key="8">
    <source>
        <dbReference type="PROSITE" id="PS50928"/>
    </source>
</evidence>
<feature type="transmembrane region" description="Helical" evidence="7">
    <location>
        <begin position="52"/>
        <end position="73"/>
    </location>
</feature>
<feature type="domain" description="ABC transmembrane type-1" evidence="8">
    <location>
        <begin position="138"/>
        <end position="340"/>
    </location>
</feature>
<dbReference type="PROSITE" id="PS50928">
    <property type="entry name" value="ABC_TM1"/>
    <property type="match status" value="1"/>
</dbReference>
<feature type="transmembrane region" description="Helical" evidence="7">
    <location>
        <begin position="174"/>
        <end position="194"/>
    </location>
</feature>
<organism evidence="9 10">
    <name type="scientific">[Mycobacterium] stephanolepidis</name>
    <dbReference type="NCBI Taxonomy" id="1520670"/>
    <lineage>
        <taxon>Bacteria</taxon>
        <taxon>Bacillati</taxon>
        <taxon>Actinomycetota</taxon>
        <taxon>Actinomycetes</taxon>
        <taxon>Mycobacteriales</taxon>
        <taxon>Mycobacteriaceae</taxon>
        <taxon>Mycobacteroides</taxon>
    </lineage>
</organism>
<dbReference type="Gene3D" id="1.10.3720.10">
    <property type="entry name" value="MetI-like"/>
    <property type="match status" value="1"/>
</dbReference>
<name>A0A1Z4ES00_9MYCO</name>
<dbReference type="KEGG" id="mste:MSTE_00386"/>
<evidence type="ECO:0000256" key="1">
    <source>
        <dbReference type="ARBA" id="ARBA00004651"/>
    </source>
</evidence>
<dbReference type="PANTHER" id="PTHR43163:SF7">
    <property type="entry name" value="DIPEPTIDE-TRANSPORT INTEGRAL MEMBRANE PROTEIN ABC TRANSPORTER DPPB-RELATED"/>
    <property type="match status" value="1"/>
</dbReference>
<evidence type="ECO:0000256" key="3">
    <source>
        <dbReference type="ARBA" id="ARBA00022475"/>
    </source>
</evidence>
<evidence type="ECO:0000313" key="9">
    <source>
        <dbReference type="EMBL" id="BAX95729.1"/>
    </source>
</evidence>
<dbReference type="GO" id="GO:0055085">
    <property type="term" value="P:transmembrane transport"/>
    <property type="evidence" value="ECO:0007669"/>
    <property type="project" value="InterPro"/>
</dbReference>
<dbReference type="InterPro" id="IPR045621">
    <property type="entry name" value="BPD_transp_1_N"/>
</dbReference>
<gene>
    <name evidence="9" type="ORF">MSTE_00386</name>
</gene>
<dbReference type="InterPro" id="IPR035906">
    <property type="entry name" value="MetI-like_sf"/>
</dbReference>
<comment type="subcellular location">
    <subcellularLocation>
        <location evidence="1 7">Cell membrane</location>
        <topology evidence="1 7">Multi-pass membrane protein</topology>
    </subcellularLocation>
</comment>
<keyword evidence="4 7" id="KW-0812">Transmembrane</keyword>
<feature type="transmembrane region" description="Helical" evidence="7">
    <location>
        <begin position="271"/>
        <end position="297"/>
    </location>
</feature>
<dbReference type="AlphaFoldDB" id="A0A1Z4ES00"/>